<comment type="function">
    <text evidence="4">Formation of pseudouridine at positions 38, 39 and 40 in the anticodon stem and loop of transfer RNAs.</text>
</comment>
<name>L0DV65_THIND</name>
<dbReference type="EMBL" id="CP003989">
    <property type="protein sequence ID" value="AGA32892.1"/>
    <property type="molecule type" value="Genomic_DNA"/>
</dbReference>
<dbReference type="STRING" id="1255043.TVNIR_1218"/>
<evidence type="ECO:0000256" key="7">
    <source>
        <dbReference type="RuleBase" id="RU003792"/>
    </source>
</evidence>
<dbReference type="FunFam" id="3.30.70.580:FF:000001">
    <property type="entry name" value="tRNA pseudouridine synthase A"/>
    <property type="match status" value="1"/>
</dbReference>
<dbReference type="GO" id="GO:0003723">
    <property type="term" value="F:RNA binding"/>
    <property type="evidence" value="ECO:0007669"/>
    <property type="project" value="InterPro"/>
</dbReference>
<evidence type="ECO:0000259" key="8">
    <source>
        <dbReference type="Pfam" id="PF01416"/>
    </source>
</evidence>
<protein>
    <recommendedName>
        <fullName evidence="4">tRNA pseudouridine synthase A</fullName>
        <ecNumber evidence="4">5.4.99.12</ecNumber>
    </recommendedName>
    <alternativeName>
        <fullName evidence="4">tRNA pseudouridine(38-40) synthase</fullName>
    </alternativeName>
    <alternativeName>
        <fullName evidence="4">tRNA pseudouridylate synthase I</fullName>
    </alternativeName>
    <alternativeName>
        <fullName evidence="4">tRNA-uridine isomerase I</fullName>
    </alternativeName>
</protein>
<evidence type="ECO:0000313" key="9">
    <source>
        <dbReference type="EMBL" id="AGA32892.1"/>
    </source>
</evidence>
<dbReference type="NCBIfam" id="TIGR00071">
    <property type="entry name" value="hisT_truA"/>
    <property type="match status" value="1"/>
</dbReference>
<evidence type="ECO:0000256" key="5">
    <source>
        <dbReference type="PIRSR" id="PIRSR001430-1"/>
    </source>
</evidence>
<evidence type="ECO:0000313" key="10">
    <source>
        <dbReference type="Proteomes" id="UP000010809"/>
    </source>
</evidence>
<keyword evidence="2 4" id="KW-0819">tRNA processing</keyword>
<dbReference type="Proteomes" id="UP000010809">
    <property type="component" value="Chromosome"/>
</dbReference>
<dbReference type="Gene3D" id="3.30.70.580">
    <property type="entry name" value="Pseudouridine synthase I, catalytic domain, N-terminal subdomain"/>
    <property type="match status" value="1"/>
</dbReference>
<dbReference type="GO" id="GO:0160147">
    <property type="term" value="F:tRNA pseudouridine(38-40) synthase activity"/>
    <property type="evidence" value="ECO:0007669"/>
    <property type="project" value="UniProtKB-EC"/>
</dbReference>
<feature type="binding site" evidence="4 6">
    <location>
        <position position="117"/>
    </location>
    <ligand>
        <name>substrate</name>
    </ligand>
</feature>
<dbReference type="CDD" id="cd02570">
    <property type="entry name" value="PseudoU_synth_EcTruA"/>
    <property type="match status" value="1"/>
</dbReference>
<feature type="active site" description="Nucleophile" evidence="4 5">
    <location>
        <position position="59"/>
    </location>
</feature>
<evidence type="ECO:0000256" key="1">
    <source>
        <dbReference type="ARBA" id="ARBA00009375"/>
    </source>
</evidence>
<feature type="domain" description="Pseudouridine synthase I TruA alpha/beta" evidence="8">
    <location>
        <begin position="16"/>
        <end position="110"/>
    </location>
</feature>
<reference evidence="9" key="1">
    <citation type="submission" date="2015-12" db="EMBL/GenBank/DDBJ databases">
        <authorList>
            <person name="Tikhonova T.V."/>
            <person name="Pavlov A.R."/>
            <person name="Beletsky A.V."/>
            <person name="Mardanov A.V."/>
            <person name="Sorokin D.Y."/>
            <person name="Ravin N.V."/>
            <person name="Popov V.O."/>
        </authorList>
    </citation>
    <scope>NUCLEOTIDE SEQUENCE</scope>
    <source>
        <strain evidence="9">DSM 14787</strain>
    </source>
</reference>
<keyword evidence="10" id="KW-1185">Reference proteome</keyword>
<dbReference type="SUPFAM" id="SSF55120">
    <property type="entry name" value="Pseudouridine synthase"/>
    <property type="match status" value="1"/>
</dbReference>
<evidence type="ECO:0000256" key="4">
    <source>
        <dbReference type="HAMAP-Rule" id="MF_00171"/>
    </source>
</evidence>
<dbReference type="InterPro" id="IPR020095">
    <property type="entry name" value="PsdUridine_synth_TruA_C"/>
</dbReference>
<dbReference type="InterPro" id="IPR020103">
    <property type="entry name" value="PsdUridine_synth_cat_dom_sf"/>
</dbReference>
<dbReference type="HAMAP" id="MF_00171">
    <property type="entry name" value="TruA"/>
    <property type="match status" value="1"/>
</dbReference>
<dbReference type="InterPro" id="IPR001406">
    <property type="entry name" value="PsdUridine_synth_TruA"/>
</dbReference>
<gene>
    <name evidence="9" type="primary">truA [H]</name>
    <name evidence="4" type="synonym">truA</name>
    <name evidence="9" type="ordered locus">TVNIR_1218</name>
</gene>
<proteinExistence type="inferred from homology"/>
<dbReference type="GO" id="GO:0016829">
    <property type="term" value="F:lyase activity"/>
    <property type="evidence" value="ECO:0007669"/>
    <property type="project" value="UniProtKB-KW"/>
</dbReference>
<evidence type="ECO:0000256" key="2">
    <source>
        <dbReference type="ARBA" id="ARBA00022694"/>
    </source>
</evidence>
<dbReference type="InterPro" id="IPR020097">
    <property type="entry name" value="PsdUridine_synth_TruA_a/b_dom"/>
</dbReference>
<dbReference type="PANTHER" id="PTHR11142:SF0">
    <property type="entry name" value="TRNA PSEUDOURIDINE SYNTHASE-LIKE 1"/>
    <property type="match status" value="1"/>
</dbReference>
<comment type="subunit">
    <text evidence="4">Homodimer.</text>
</comment>
<dbReference type="InterPro" id="IPR020094">
    <property type="entry name" value="TruA/RsuA/RluB/E/F_N"/>
</dbReference>
<dbReference type="PIRSF" id="PIRSF001430">
    <property type="entry name" value="tRNA_psdUrid_synth"/>
    <property type="match status" value="1"/>
</dbReference>
<accession>L0DV65</accession>
<dbReference type="eggNOG" id="COG0101">
    <property type="taxonomic scope" value="Bacteria"/>
</dbReference>
<dbReference type="EC" id="5.4.99.12" evidence="4"/>
<evidence type="ECO:0000256" key="3">
    <source>
        <dbReference type="ARBA" id="ARBA00023235"/>
    </source>
</evidence>
<dbReference type="PANTHER" id="PTHR11142">
    <property type="entry name" value="PSEUDOURIDYLATE SYNTHASE"/>
    <property type="match status" value="1"/>
</dbReference>
<dbReference type="KEGG" id="tni:TVNIR_1218"/>
<dbReference type="Pfam" id="PF01416">
    <property type="entry name" value="PseudoU_synth_1"/>
    <property type="match status" value="2"/>
</dbReference>
<comment type="catalytic activity">
    <reaction evidence="4 7">
        <text>uridine(38/39/40) in tRNA = pseudouridine(38/39/40) in tRNA</text>
        <dbReference type="Rhea" id="RHEA:22376"/>
        <dbReference type="Rhea" id="RHEA-COMP:10085"/>
        <dbReference type="Rhea" id="RHEA-COMP:10087"/>
        <dbReference type="ChEBI" id="CHEBI:65314"/>
        <dbReference type="ChEBI" id="CHEBI:65315"/>
        <dbReference type="EC" id="5.4.99.12"/>
    </reaction>
</comment>
<dbReference type="AlphaFoldDB" id="L0DV65"/>
<comment type="similarity">
    <text evidence="1 4 7">Belongs to the tRNA pseudouridine synthase TruA family.</text>
</comment>
<comment type="caution">
    <text evidence="4">Lacks conserved residue(s) required for the propagation of feature annotation.</text>
</comment>
<dbReference type="HOGENOM" id="CLU_014673_0_2_6"/>
<dbReference type="GO" id="GO:0031119">
    <property type="term" value="P:tRNA pseudouridine synthesis"/>
    <property type="evidence" value="ECO:0007669"/>
    <property type="project" value="UniProtKB-UniRule"/>
</dbReference>
<feature type="domain" description="Pseudouridine synthase I TruA alpha/beta" evidence="8">
    <location>
        <begin position="150"/>
        <end position="252"/>
    </location>
</feature>
<keyword evidence="9" id="KW-0456">Lyase</keyword>
<keyword evidence="3 4" id="KW-0413">Isomerase</keyword>
<sequence length="283" mass="30830">MPGATAEAQRWALGVEYDGSGFVGWQRQKDGASVQAAVEQALGFVAGHPVDLHCAGRTDAGVHATGQVIHFDTTAVRDERNWLLGANAGLPEPVALLWARLVSRNFHARFSAQGRRYRYVIANQSVRPALQARGVAWWRYPLDAERMHEAAQALVGTHDFSSLRAAACQAQSAIKTIHSIRVHRQGRHVVLDVHANAFLHHMVRNIAGVLIPIGQGRREADWVHEIMQARDRRASGMTAPAGGLYLVGVDYDPVHRLPGAGQAPVWPVLPLTFGEGVGRQDPG</sequence>
<evidence type="ECO:0000256" key="6">
    <source>
        <dbReference type="PIRSR" id="PIRSR001430-2"/>
    </source>
</evidence>
<dbReference type="RefSeq" id="WP_015258029.1">
    <property type="nucleotide sequence ID" value="NC_019902.2"/>
</dbReference>
<organism evidence="9 10">
    <name type="scientific">Thioalkalivibrio nitratireducens (strain DSM 14787 / UNIQEM 213 / ALEN2)</name>
    <dbReference type="NCBI Taxonomy" id="1255043"/>
    <lineage>
        <taxon>Bacteria</taxon>
        <taxon>Pseudomonadati</taxon>
        <taxon>Pseudomonadota</taxon>
        <taxon>Gammaproteobacteria</taxon>
        <taxon>Chromatiales</taxon>
        <taxon>Ectothiorhodospiraceae</taxon>
        <taxon>Thioalkalivibrio</taxon>
    </lineage>
</organism>
<dbReference type="OrthoDB" id="9811823at2"/>
<dbReference type="Gene3D" id="3.30.70.660">
    <property type="entry name" value="Pseudouridine synthase I, catalytic domain, C-terminal subdomain"/>
    <property type="match status" value="1"/>
</dbReference>
<dbReference type="PATRIC" id="fig|1255043.3.peg.1231"/>